<gene>
    <name evidence="1" type="ORF">AVEN_48165_1</name>
</gene>
<comment type="caution">
    <text evidence="1">The sequence shown here is derived from an EMBL/GenBank/DDBJ whole genome shotgun (WGS) entry which is preliminary data.</text>
</comment>
<reference evidence="1 2" key="1">
    <citation type="journal article" date="2019" name="Sci. Rep.">
        <title>Orb-weaving spider Araneus ventricosus genome elucidates the spidroin gene catalogue.</title>
        <authorList>
            <person name="Kono N."/>
            <person name="Nakamura H."/>
            <person name="Ohtoshi R."/>
            <person name="Moran D.A.P."/>
            <person name="Shinohara A."/>
            <person name="Yoshida Y."/>
            <person name="Fujiwara M."/>
            <person name="Mori M."/>
            <person name="Tomita M."/>
            <person name="Arakawa K."/>
        </authorList>
    </citation>
    <scope>NUCLEOTIDE SEQUENCE [LARGE SCALE GENOMIC DNA]</scope>
</reference>
<dbReference type="AlphaFoldDB" id="A0A4Y2IJS6"/>
<name>A0A4Y2IJS6_ARAVE</name>
<accession>A0A4Y2IJS6</accession>
<evidence type="ECO:0000313" key="1">
    <source>
        <dbReference type="EMBL" id="GBM77904.1"/>
    </source>
</evidence>
<proteinExistence type="predicted"/>
<keyword evidence="2" id="KW-1185">Reference proteome</keyword>
<dbReference type="EMBL" id="BGPR01002718">
    <property type="protein sequence ID" value="GBM77904.1"/>
    <property type="molecule type" value="Genomic_DNA"/>
</dbReference>
<evidence type="ECO:0000313" key="2">
    <source>
        <dbReference type="Proteomes" id="UP000499080"/>
    </source>
</evidence>
<sequence>MSHLYSSLLLHRGSLLIPALQLNWKNNNILEMIDIEDTANENIDVSDKTCDPTFTPETTNKSRFIRQNEIADSVRELNLSKQLRNF</sequence>
<protein>
    <submittedName>
        <fullName evidence="1">Uncharacterized protein</fullName>
    </submittedName>
</protein>
<dbReference type="Proteomes" id="UP000499080">
    <property type="component" value="Unassembled WGS sequence"/>
</dbReference>
<organism evidence="1 2">
    <name type="scientific">Araneus ventricosus</name>
    <name type="common">Orbweaver spider</name>
    <name type="synonym">Epeira ventricosa</name>
    <dbReference type="NCBI Taxonomy" id="182803"/>
    <lineage>
        <taxon>Eukaryota</taxon>
        <taxon>Metazoa</taxon>
        <taxon>Ecdysozoa</taxon>
        <taxon>Arthropoda</taxon>
        <taxon>Chelicerata</taxon>
        <taxon>Arachnida</taxon>
        <taxon>Araneae</taxon>
        <taxon>Araneomorphae</taxon>
        <taxon>Entelegynae</taxon>
        <taxon>Araneoidea</taxon>
        <taxon>Araneidae</taxon>
        <taxon>Araneus</taxon>
    </lineage>
</organism>